<sequence>MKKQILLIVSMCFLFHFSNAEGDPRTSTDSFVSTDKSYLFQTPQNTIDGSKTPKGKMELGIRFWDEIGIDFTYNLAKNRIHATGTFDNNFRINVYYDWIFNVSSAPGLALYVGAGAAVKFTEYAPFGLGANLGIQYSFAKAPIAIGFDWRPTWYLASNSYYVGNDFALMVRYKF</sequence>
<dbReference type="OrthoDB" id="978645at2"/>
<name>A0A3S9P9W0_9BACT</name>
<keyword evidence="1" id="KW-0732">Signal</keyword>
<proteinExistence type="predicted"/>
<accession>A0A3S9P9W0</accession>
<evidence type="ECO:0000256" key="1">
    <source>
        <dbReference type="SAM" id="SignalP"/>
    </source>
</evidence>
<dbReference type="InterPro" id="IPR011250">
    <property type="entry name" value="OMP/PagP_B-barrel"/>
</dbReference>
<feature type="chain" id="PRO_5019531714" description="Outer membrane protein beta-barrel domain-containing protein" evidence="1">
    <location>
        <begin position="23"/>
        <end position="174"/>
    </location>
</feature>
<dbReference type="Proteomes" id="UP000267268">
    <property type="component" value="Chromosome 2"/>
</dbReference>
<dbReference type="SUPFAM" id="SSF56925">
    <property type="entry name" value="OMPA-like"/>
    <property type="match status" value="1"/>
</dbReference>
<evidence type="ECO:0000313" key="3">
    <source>
        <dbReference type="Proteomes" id="UP000267268"/>
    </source>
</evidence>
<dbReference type="AlphaFoldDB" id="A0A3S9P9W0"/>
<evidence type="ECO:0008006" key="4">
    <source>
        <dbReference type="Google" id="ProtNLM"/>
    </source>
</evidence>
<organism evidence="2 3">
    <name type="scientific">Flammeovirga pectinis</name>
    <dbReference type="NCBI Taxonomy" id="2494373"/>
    <lineage>
        <taxon>Bacteria</taxon>
        <taxon>Pseudomonadati</taxon>
        <taxon>Bacteroidota</taxon>
        <taxon>Cytophagia</taxon>
        <taxon>Cytophagales</taxon>
        <taxon>Flammeovirgaceae</taxon>
        <taxon>Flammeovirga</taxon>
    </lineage>
</organism>
<dbReference type="KEGG" id="fll:EI427_22475"/>
<feature type="signal peptide" evidence="1">
    <location>
        <begin position="1"/>
        <end position="22"/>
    </location>
</feature>
<gene>
    <name evidence="2" type="ORF">EI427_22475</name>
</gene>
<reference evidence="2 3" key="1">
    <citation type="submission" date="2018-12" db="EMBL/GenBank/DDBJ databases">
        <title>Flammeovirga pectinis sp. nov., isolated from the gut of the Korean scallop, Patinopecten yessoensis.</title>
        <authorList>
            <person name="Bae J.-W."/>
            <person name="Jeong Y.-S."/>
            <person name="Kang W."/>
        </authorList>
    </citation>
    <scope>NUCLEOTIDE SEQUENCE [LARGE SCALE GENOMIC DNA]</scope>
    <source>
        <strain evidence="2 3">L12M1</strain>
    </source>
</reference>
<evidence type="ECO:0000313" key="2">
    <source>
        <dbReference type="EMBL" id="AZQ64990.1"/>
    </source>
</evidence>
<dbReference type="EMBL" id="CP034563">
    <property type="protein sequence ID" value="AZQ64990.1"/>
    <property type="molecule type" value="Genomic_DNA"/>
</dbReference>
<dbReference type="RefSeq" id="WP_126619260.1">
    <property type="nucleotide sequence ID" value="NZ_CP034563.1"/>
</dbReference>
<keyword evidence="3" id="KW-1185">Reference proteome</keyword>
<protein>
    <recommendedName>
        <fullName evidence="4">Outer membrane protein beta-barrel domain-containing protein</fullName>
    </recommendedName>
</protein>